<feature type="domain" description="AMP-dependent synthetase/ligase" evidence="5">
    <location>
        <begin position="33"/>
        <end position="405"/>
    </location>
</feature>
<evidence type="ECO:0000259" key="5">
    <source>
        <dbReference type="Pfam" id="PF00501"/>
    </source>
</evidence>
<dbReference type="Gene3D" id="3.30.300.30">
    <property type="match status" value="1"/>
</dbReference>
<evidence type="ECO:0000256" key="2">
    <source>
        <dbReference type="ARBA" id="ARBA00034219"/>
    </source>
</evidence>
<name>A0A199VXX5_ANACO</name>
<sequence length="568" mass="61714">MAHSRGHVASSCLRRTLSAATIVSSGEKFAGGVRRLAAGLVEYGIGVGDVVAVAALNSDEYIELFLAVTYIGAIVAPLNHRWSFEEARSAMELVQPTMLAVDGSCFSWAVELRKSTFLPSLALYLLLGDHSPARSSFGSFLTVDNIKSSSRGMITLEPSWAPKDIALICFTSGTTGRPKGAAISHTSLIVQSLAKIAIVGYGEDDVYLHAAPLCHIGGISSCIAMLMVGARHVLLPKFDAESAFKAIKERKVTSFIAVPAMMADLVSYSRRVSELEGVETVTKILNGGGGLSEELVEGASRLFPRATILSAYGMTEACSSLTFMTLRNPTLQKPRELLQSKYVIRSELHCPKQEGVCVGKAAPHVELRISGDQNSNSNSNSNSSYGSRLVGKILTRGLHVMVGYWDRSEAILLDSIEHGWLDTGDIGWIDGDGDLWLMGREKGRIKSGGENVYPEEVEAVLAQHPGIAKAVVVGAPDVRLTEKVVACVITKDEWSWVGRKSNHSESGKELSAEILQRHCRERNLSRFKIPKSYVVWKKPFPVTTTGKIRREDVKRKVTSCMMHLPSNL</sequence>
<organism evidence="7 8">
    <name type="scientific">Ananas comosus</name>
    <name type="common">Pineapple</name>
    <name type="synonym">Ananas ananas</name>
    <dbReference type="NCBI Taxonomy" id="4615"/>
    <lineage>
        <taxon>Eukaryota</taxon>
        <taxon>Viridiplantae</taxon>
        <taxon>Streptophyta</taxon>
        <taxon>Embryophyta</taxon>
        <taxon>Tracheophyta</taxon>
        <taxon>Spermatophyta</taxon>
        <taxon>Magnoliopsida</taxon>
        <taxon>Liliopsida</taxon>
        <taxon>Poales</taxon>
        <taxon>Bromeliaceae</taxon>
        <taxon>Bromelioideae</taxon>
        <taxon>Ananas</taxon>
    </lineage>
</organism>
<dbReference type="EC" id="6.2.1.12" evidence="1"/>
<accession>A0A199VXX5</accession>
<dbReference type="PANTHER" id="PTHR43201">
    <property type="entry name" value="ACYL-COA SYNTHETASE"/>
    <property type="match status" value="1"/>
</dbReference>
<dbReference type="GO" id="GO:0016207">
    <property type="term" value="F:4-coumarate-CoA ligase activity"/>
    <property type="evidence" value="ECO:0007669"/>
    <property type="project" value="UniProtKB-EC"/>
</dbReference>
<comment type="catalytic activity">
    <reaction evidence="4">
        <text>(E)-4-coumarate + ATP + CoA = (E)-4-coumaroyl-CoA + AMP + diphosphate</text>
        <dbReference type="Rhea" id="RHEA:19641"/>
        <dbReference type="ChEBI" id="CHEBI:12876"/>
        <dbReference type="ChEBI" id="CHEBI:30616"/>
        <dbReference type="ChEBI" id="CHEBI:33019"/>
        <dbReference type="ChEBI" id="CHEBI:57287"/>
        <dbReference type="ChEBI" id="CHEBI:85008"/>
        <dbReference type="ChEBI" id="CHEBI:456215"/>
        <dbReference type="EC" id="6.2.1.12"/>
    </reaction>
    <physiologicalReaction direction="left-to-right" evidence="4">
        <dbReference type="Rhea" id="RHEA:19642"/>
    </physiologicalReaction>
</comment>
<dbReference type="InterPro" id="IPR042099">
    <property type="entry name" value="ANL_N_sf"/>
</dbReference>
<dbReference type="GO" id="GO:0006631">
    <property type="term" value="P:fatty acid metabolic process"/>
    <property type="evidence" value="ECO:0007669"/>
    <property type="project" value="TreeGrafter"/>
</dbReference>
<dbReference type="InterPro" id="IPR000873">
    <property type="entry name" value="AMP-dep_synth/lig_dom"/>
</dbReference>
<dbReference type="Proteomes" id="UP000092600">
    <property type="component" value="Unassembled WGS sequence"/>
</dbReference>
<comment type="catalytic activity">
    <reaction evidence="2">
        <text>(E)-4-coumarate + ATP + H(+) = (E)-4-coumaroyl-AMP + diphosphate</text>
        <dbReference type="Rhea" id="RHEA:72419"/>
        <dbReference type="ChEBI" id="CHEBI:12876"/>
        <dbReference type="ChEBI" id="CHEBI:15378"/>
        <dbReference type="ChEBI" id="CHEBI:30616"/>
        <dbReference type="ChEBI" id="CHEBI:33019"/>
        <dbReference type="ChEBI" id="CHEBI:192348"/>
    </reaction>
    <physiologicalReaction direction="left-to-right" evidence="2">
        <dbReference type="Rhea" id="RHEA:72420"/>
    </physiologicalReaction>
</comment>
<feature type="domain" description="AMP-binding enzyme C-terminal" evidence="6">
    <location>
        <begin position="456"/>
        <end position="547"/>
    </location>
</feature>
<dbReference type="Pfam" id="PF13193">
    <property type="entry name" value="AMP-binding_C"/>
    <property type="match status" value="1"/>
</dbReference>
<comment type="catalytic activity">
    <reaction evidence="3">
        <text>(E)-4-coumaroyl-AMP + CoA = (E)-4-coumaroyl-CoA + AMP + H(+)</text>
        <dbReference type="Rhea" id="RHEA:72423"/>
        <dbReference type="ChEBI" id="CHEBI:15378"/>
        <dbReference type="ChEBI" id="CHEBI:57287"/>
        <dbReference type="ChEBI" id="CHEBI:85008"/>
        <dbReference type="ChEBI" id="CHEBI:192348"/>
        <dbReference type="ChEBI" id="CHEBI:456215"/>
    </reaction>
    <physiologicalReaction direction="left-to-right" evidence="3">
        <dbReference type="Rhea" id="RHEA:72424"/>
    </physiologicalReaction>
</comment>
<keyword evidence="7" id="KW-0436">Ligase</keyword>
<proteinExistence type="predicted"/>
<dbReference type="Gene3D" id="3.40.50.12780">
    <property type="entry name" value="N-terminal domain of ligase-like"/>
    <property type="match status" value="1"/>
</dbReference>
<reference evidence="7 8" key="1">
    <citation type="journal article" date="2016" name="DNA Res.">
        <title>The draft genome of MD-2 pineapple using hybrid error correction of long reads.</title>
        <authorList>
            <person name="Redwan R.M."/>
            <person name="Saidin A."/>
            <person name="Kumar S.V."/>
        </authorList>
    </citation>
    <scope>NUCLEOTIDE SEQUENCE [LARGE SCALE GENOMIC DNA]</scope>
    <source>
        <strain evidence="8">cv. MD2</strain>
        <tissue evidence="7">Leaf</tissue>
    </source>
</reference>
<gene>
    <name evidence="7" type="ORF">ACMD2_08859</name>
</gene>
<dbReference type="GO" id="GO:0009698">
    <property type="term" value="P:phenylpropanoid metabolic process"/>
    <property type="evidence" value="ECO:0007669"/>
    <property type="project" value="UniProtKB-ARBA"/>
</dbReference>
<dbReference type="PANTHER" id="PTHR43201:SF32">
    <property type="entry name" value="2-SUCCINYLBENZOATE--COA LIGASE, CHLOROPLASTIC_PEROXISOMAL"/>
    <property type="match status" value="1"/>
</dbReference>
<dbReference type="Pfam" id="PF00501">
    <property type="entry name" value="AMP-binding"/>
    <property type="match status" value="1"/>
</dbReference>
<dbReference type="EMBL" id="LSRQ01000599">
    <property type="protein sequence ID" value="OAY81806.1"/>
    <property type="molecule type" value="Genomic_DNA"/>
</dbReference>
<evidence type="ECO:0000256" key="3">
    <source>
        <dbReference type="ARBA" id="ARBA00034223"/>
    </source>
</evidence>
<evidence type="ECO:0000256" key="1">
    <source>
        <dbReference type="ARBA" id="ARBA00012959"/>
    </source>
</evidence>
<protein>
    <recommendedName>
        <fullName evidence="1">4-coumarate--CoA ligase</fullName>
        <ecNumber evidence="1">6.2.1.12</ecNumber>
    </recommendedName>
</protein>
<comment type="caution">
    <text evidence="7">The sequence shown here is derived from an EMBL/GenBank/DDBJ whole genome shotgun (WGS) entry which is preliminary data.</text>
</comment>
<dbReference type="GO" id="GO:0106290">
    <property type="term" value="F:trans-cinnamate-CoA ligase activity"/>
    <property type="evidence" value="ECO:0007669"/>
    <property type="project" value="UniProtKB-ARBA"/>
</dbReference>
<dbReference type="STRING" id="4615.A0A199VXX5"/>
<evidence type="ECO:0000313" key="7">
    <source>
        <dbReference type="EMBL" id="OAY81806.1"/>
    </source>
</evidence>
<evidence type="ECO:0000256" key="4">
    <source>
        <dbReference type="ARBA" id="ARBA00034252"/>
    </source>
</evidence>
<evidence type="ECO:0000313" key="8">
    <source>
        <dbReference type="Proteomes" id="UP000092600"/>
    </source>
</evidence>
<dbReference type="InterPro" id="IPR020845">
    <property type="entry name" value="AMP-binding_CS"/>
</dbReference>
<dbReference type="InterPro" id="IPR025110">
    <property type="entry name" value="AMP-bd_C"/>
</dbReference>
<evidence type="ECO:0000259" key="6">
    <source>
        <dbReference type="Pfam" id="PF13193"/>
    </source>
</evidence>
<dbReference type="PROSITE" id="PS00455">
    <property type="entry name" value="AMP_BINDING"/>
    <property type="match status" value="1"/>
</dbReference>
<dbReference type="AlphaFoldDB" id="A0A199VXX5"/>
<dbReference type="SUPFAM" id="SSF56801">
    <property type="entry name" value="Acetyl-CoA synthetase-like"/>
    <property type="match status" value="1"/>
</dbReference>
<dbReference type="GO" id="GO:0031956">
    <property type="term" value="F:medium-chain fatty acid-CoA ligase activity"/>
    <property type="evidence" value="ECO:0007669"/>
    <property type="project" value="TreeGrafter"/>
</dbReference>
<dbReference type="InterPro" id="IPR045851">
    <property type="entry name" value="AMP-bd_C_sf"/>
</dbReference>